<dbReference type="InterPro" id="IPR014729">
    <property type="entry name" value="Rossmann-like_a/b/a_fold"/>
</dbReference>
<comment type="similarity">
    <text evidence="14">Belongs to the NadD family.</text>
</comment>
<dbReference type="GO" id="GO:0046872">
    <property type="term" value="F:metal ion binding"/>
    <property type="evidence" value="ECO:0007669"/>
    <property type="project" value="UniProtKB-KW"/>
</dbReference>
<dbReference type="InterPro" id="IPR005249">
    <property type="entry name" value="YqeK"/>
</dbReference>
<evidence type="ECO:0000256" key="9">
    <source>
        <dbReference type="ARBA" id="ARBA00022840"/>
    </source>
</evidence>
<keyword evidence="3 14" id="KW-0662">Pyridine nucleotide biosynthesis</keyword>
<dbReference type="OrthoDB" id="5295945at2"/>
<reference evidence="17" key="1">
    <citation type="submission" date="2016-10" db="EMBL/GenBank/DDBJ databases">
        <authorList>
            <person name="Beylefeld A."/>
            <person name="Abolnik C."/>
        </authorList>
    </citation>
    <scope>NUCLEOTIDE SEQUENCE [LARGE SCALE GENOMIC DNA]</scope>
    <source>
        <strain evidence="17">B359_6</strain>
    </source>
</reference>
<dbReference type="InterPro" id="IPR004821">
    <property type="entry name" value="Cyt_trans-like"/>
</dbReference>
<evidence type="ECO:0000256" key="6">
    <source>
        <dbReference type="ARBA" id="ARBA00022723"/>
    </source>
</evidence>
<evidence type="ECO:0000256" key="5">
    <source>
        <dbReference type="ARBA" id="ARBA00022695"/>
    </source>
</evidence>
<keyword evidence="17" id="KW-1185">Reference proteome</keyword>
<keyword evidence="10" id="KW-0408">Iron</keyword>
<accession>A0A1L4FSG0</accession>
<evidence type="ECO:0000256" key="11">
    <source>
        <dbReference type="ARBA" id="ARBA00023027"/>
    </source>
</evidence>
<gene>
    <name evidence="14" type="primary">nadD</name>
    <name evidence="16" type="ORF">BLA55_02530</name>
</gene>
<dbReference type="GO" id="GO:0008803">
    <property type="term" value="F:bis(5'-nucleosyl)-tetraphosphatase (symmetrical) activity"/>
    <property type="evidence" value="ECO:0007669"/>
    <property type="project" value="UniProtKB-EC"/>
</dbReference>
<dbReference type="GO" id="GO:0004515">
    <property type="term" value="F:nicotinate-nucleotide adenylyltransferase activity"/>
    <property type="evidence" value="ECO:0007669"/>
    <property type="project" value="UniProtKB-UniRule"/>
</dbReference>
<evidence type="ECO:0000313" key="16">
    <source>
        <dbReference type="EMBL" id="APJ38522.1"/>
    </source>
</evidence>
<comment type="pathway">
    <text evidence="2 14">Cofactor biosynthesis; NAD(+) biosynthesis; deamido-NAD(+) from nicotinate D-ribonucleotide: step 1/1.</text>
</comment>
<dbReference type="UniPathway" id="UPA00253">
    <property type="reaction ID" value="UER00332"/>
</dbReference>
<comment type="catalytic activity">
    <reaction evidence="12 14">
        <text>nicotinate beta-D-ribonucleotide + ATP + H(+) = deamido-NAD(+) + diphosphate</text>
        <dbReference type="Rhea" id="RHEA:22860"/>
        <dbReference type="ChEBI" id="CHEBI:15378"/>
        <dbReference type="ChEBI" id="CHEBI:30616"/>
        <dbReference type="ChEBI" id="CHEBI:33019"/>
        <dbReference type="ChEBI" id="CHEBI:57502"/>
        <dbReference type="ChEBI" id="CHEBI:58437"/>
        <dbReference type="EC" id="2.7.7.18"/>
    </reaction>
</comment>
<keyword evidence="6" id="KW-0479">Metal-binding</keyword>
<evidence type="ECO:0000256" key="1">
    <source>
        <dbReference type="ARBA" id="ARBA00002324"/>
    </source>
</evidence>
<keyword evidence="4 14" id="KW-0808">Transferase</keyword>
<feature type="domain" description="HD/PDEase" evidence="15">
    <location>
        <begin position="190"/>
        <end position="319"/>
    </location>
</feature>
<dbReference type="InterPro" id="IPR005248">
    <property type="entry name" value="NadD/NMNAT"/>
</dbReference>
<dbReference type="NCBIfam" id="TIGR00125">
    <property type="entry name" value="cyt_tran_rel"/>
    <property type="match status" value="1"/>
</dbReference>
<dbReference type="NCBIfam" id="TIGR00482">
    <property type="entry name" value="nicotinate (nicotinamide) nucleotide adenylyltransferase"/>
    <property type="match status" value="1"/>
</dbReference>
<dbReference type="CDD" id="cd00077">
    <property type="entry name" value="HDc"/>
    <property type="match status" value="1"/>
</dbReference>
<dbReference type="PANTHER" id="PTHR39321:SF3">
    <property type="entry name" value="PHOSPHOPANTETHEINE ADENYLYLTRANSFERASE"/>
    <property type="match status" value="1"/>
</dbReference>
<protein>
    <recommendedName>
        <fullName evidence="14">Probable nicotinate-nucleotide adenylyltransferase</fullName>
        <ecNumber evidence="14">2.7.7.18</ecNumber>
    </recommendedName>
    <alternativeName>
        <fullName evidence="14">Deamido-NAD(+) diphosphorylase</fullName>
    </alternativeName>
    <alternativeName>
        <fullName evidence="14">Deamido-NAD(+) pyrophosphorylase</fullName>
    </alternativeName>
    <alternativeName>
        <fullName evidence="14">Nicotinate mononucleotide adenylyltransferase</fullName>
        <shortName evidence="14">NaMN adenylyltransferase</shortName>
    </alternativeName>
</protein>
<dbReference type="Proteomes" id="UP000184322">
    <property type="component" value="Chromosome"/>
</dbReference>
<dbReference type="RefSeq" id="WP_073372525.1">
    <property type="nucleotide sequence ID" value="NZ_CP017813.1"/>
</dbReference>
<evidence type="ECO:0000256" key="13">
    <source>
        <dbReference type="ARBA" id="ARBA00049417"/>
    </source>
</evidence>
<dbReference type="SUPFAM" id="SSF109604">
    <property type="entry name" value="HD-domain/PDEase-like"/>
    <property type="match status" value="1"/>
</dbReference>
<dbReference type="NCBIfam" id="NF005519">
    <property type="entry name" value="PRK07152.1"/>
    <property type="match status" value="1"/>
</dbReference>
<dbReference type="KEGG" id="mpul:BLA55_02530"/>
<evidence type="ECO:0000256" key="8">
    <source>
        <dbReference type="ARBA" id="ARBA00022801"/>
    </source>
</evidence>
<dbReference type="PANTHER" id="PTHR39321">
    <property type="entry name" value="NICOTINATE-NUCLEOTIDE ADENYLYLTRANSFERASE-RELATED"/>
    <property type="match status" value="1"/>
</dbReference>
<dbReference type="EMBL" id="CP017813">
    <property type="protein sequence ID" value="APJ38522.1"/>
    <property type="molecule type" value="Genomic_DNA"/>
</dbReference>
<dbReference type="GO" id="GO:0009435">
    <property type="term" value="P:NAD+ biosynthetic process"/>
    <property type="evidence" value="ECO:0007669"/>
    <property type="project" value="UniProtKB-UniRule"/>
</dbReference>
<name>A0A1L4FSG0_9BACT</name>
<dbReference type="Gene3D" id="1.10.3210.10">
    <property type="entry name" value="Hypothetical protein af1432"/>
    <property type="match status" value="1"/>
</dbReference>
<evidence type="ECO:0000256" key="3">
    <source>
        <dbReference type="ARBA" id="ARBA00022642"/>
    </source>
</evidence>
<dbReference type="CDD" id="cd02165">
    <property type="entry name" value="NMNAT"/>
    <property type="match status" value="1"/>
</dbReference>
<dbReference type="NCBIfam" id="TIGR00488">
    <property type="entry name" value="bis(5'-nucleosyl)-tetraphosphatase (symmetrical) YqeK"/>
    <property type="match status" value="1"/>
</dbReference>
<dbReference type="GO" id="GO:0005524">
    <property type="term" value="F:ATP binding"/>
    <property type="evidence" value="ECO:0007669"/>
    <property type="project" value="UniProtKB-KW"/>
</dbReference>
<evidence type="ECO:0000256" key="2">
    <source>
        <dbReference type="ARBA" id="ARBA00005019"/>
    </source>
</evidence>
<sequence>MKIGIFGGSFDPIHKGHIRVAQQAIKELNLDKLFFVPANKSPFKLKNKYASNEDRVEMIKLVLPDKCEISNFEINRGGTSFSIDTARYFKNKFPNDEIFMLIGTDNLPKLPKWKDIEELSQIVKLTFIRRNKNVNKVNIKRFNGILLNNKLEDFSSTEFKKGYLDSVDEKVMEYIGTKQLYAFEIIHQILSAKRAKHCVKAAEFAASLAKAHNISAKDAYYAGLFHDLAKEWSEEESRNFIETCGWNQSEFKKHELHQTCGYLWLKNVYKYPDASVLHAILIHTTLNFKGDASLSELDKILYISDKICDGRKFPGIQKIRELAHENLDLGFKAVVKRVYDFETKEKGTIFSKEQEKVYLDILE</sequence>
<dbReference type="Pfam" id="PF01966">
    <property type="entry name" value="HD"/>
    <property type="match status" value="1"/>
</dbReference>
<dbReference type="SUPFAM" id="SSF52374">
    <property type="entry name" value="Nucleotidylyl transferase"/>
    <property type="match status" value="1"/>
</dbReference>
<keyword evidence="9 14" id="KW-0067">ATP-binding</keyword>
<keyword evidence="8" id="KW-0378">Hydrolase</keyword>
<organism evidence="16 17">
    <name type="scientific">Mycoplasmopsis pullorum</name>
    <dbReference type="NCBI Taxonomy" id="48003"/>
    <lineage>
        <taxon>Bacteria</taxon>
        <taxon>Bacillati</taxon>
        <taxon>Mycoplasmatota</taxon>
        <taxon>Mycoplasmoidales</taxon>
        <taxon>Metamycoplasmataceae</taxon>
        <taxon>Mycoplasmopsis</taxon>
    </lineage>
</organism>
<evidence type="ECO:0000256" key="10">
    <source>
        <dbReference type="ARBA" id="ARBA00023004"/>
    </source>
</evidence>
<keyword evidence="5 14" id="KW-0548">Nucleotidyltransferase</keyword>
<evidence type="ECO:0000259" key="15">
    <source>
        <dbReference type="SMART" id="SM00471"/>
    </source>
</evidence>
<proteinExistence type="inferred from homology"/>
<dbReference type="SMART" id="SM00471">
    <property type="entry name" value="HDc"/>
    <property type="match status" value="1"/>
</dbReference>
<comment type="catalytic activity">
    <reaction evidence="13">
        <text>P(1),P(4)-bis(5'-adenosyl) tetraphosphate + H2O = 2 ADP + 2 H(+)</text>
        <dbReference type="Rhea" id="RHEA:24252"/>
        <dbReference type="ChEBI" id="CHEBI:15377"/>
        <dbReference type="ChEBI" id="CHEBI:15378"/>
        <dbReference type="ChEBI" id="CHEBI:58141"/>
        <dbReference type="ChEBI" id="CHEBI:456216"/>
        <dbReference type="EC" id="3.6.1.41"/>
    </reaction>
</comment>
<evidence type="ECO:0000256" key="14">
    <source>
        <dbReference type="HAMAP-Rule" id="MF_00244"/>
    </source>
</evidence>
<evidence type="ECO:0000256" key="4">
    <source>
        <dbReference type="ARBA" id="ARBA00022679"/>
    </source>
</evidence>
<dbReference type="EC" id="2.7.7.18" evidence="14"/>
<evidence type="ECO:0000256" key="12">
    <source>
        <dbReference type="ARBA" id="ARBA00048721"/>
    </source>
</evidence>
<comment type="function">
    <text evidence="1 14">Catalyzes the reversible adenylation of nicotinate mononucleotide (NaMN) to nicotinic acid adenine dinucleotide (NaAD).</text>
</comment>
<dbReference type="Pfam" id="PF01467">
    <property type="entry name" value="CTP_transf_like"/>
    <property type="match status" value="1"/>
</dbReference>
<dbReference type="InterPro" id="IPR003607">
    <property type="entry name" value="HD/PDEase_dom"/>
</dbReference>
<dbReference type="Gene3D" id="3.40.50.620">
    <property type="entry name" value="HUPs"/>
    <property type="match status" value="1"/>
</dbReference>
<keyword evidence="7 14" id="KW-0547">Nucleotide-binding</keyword>
<dbReference type="HAMAP" id="MF_00244">
    <property type="entry name" value="NaMN_adenylyltr"/>
    <property type="match status" value="1"/>
</dbReference>
<dbReference type="InterPro" id="IPR006674">
    <property type="entry name" value="HD_domain"/>
</dbReference>
<keyword evidence="11 14" id="KW-0520">NAD</keyword>
<dbReference type="STRING" id="48003.BLA55_02530"/>
<dbReference type="AlphaFoldDB" id="A0A1L4FSG0"/>
<evidence type="ECO:0000313" key="17">
    <source>
        <dbReference type="Proteomes" id="UP000184322"/>
    </source>
</evidence>
<evidence type="ECO:0000256" key="7">
    <source>
        <dbReference type="ARBA" id="ARBA00022741"/>
    </source>
</evidence>